<sequence>MHSHRADQQQPARQYSTDVLAGDWRRPYRDRITDIPLEPGLVVETADSSFCGAVTTWDKRSVTLEDRHGTRRVFDLDPAAFLVDGHPVSLVRPTSSNRSSRGPHRSASGSIAVSGLRSRVARESRIYVEGRHDAELVERVWGHDLRVEGVVVEELAGVDDLPAVVADFAPEAGRRLGVLVDHLVPGSKESRVAEQVSSAHVRVVGHPFVDVWAAVRPGAVGISAWPEIPQGVPWKEGVLDALGWRMEPGAAWRFILNSVRDFRDLEPELLGRVEELIDFVTDPAAHPGRSNACHDRD</sequence>
<evidence type="ECO:0000259" key="2">
    <source>
        <dbReference type="Pfam" id="PF22845"/>
    </source>
</evidence>
<dbReference type="Proteomes" id="UP001250214">
    <property type="component" value="Unassembled WGS sequence"/>
</dbReference>
<accession>A0ABU2H7A2</accession>
<evidence type="ECO:0000313" key="3">
    <source>
        <dbReference type="EMBL" id="MDS1271178.1"/>
    </source>
</evidence>
<dbReference type="Pfam" id="PF11296">
    <property type="entry name" value="DUF3097_C"/>
    <property type="match status" value="1"/>
</dbReference>
<evidence type="ECO:0000259" key="1">
    <source>
        <dbReference type="Pfam" id="PF11296"/>
    </source>
</evidence>
<reference evidence="4" key="1">
    <citation type="submission" date="2023-07" db="EMBL/GenBank/DDBJ databases">
        <title>Novel species in the genus Lipingzhangella isolated from Sambhar Salt Lake.</title>
        <authorList>
            <person name="Jiya N."/>
            <person name="Kajale S."/>
            <person name="Sharma A."/>
        </authorList>
    </citation>
    <scope>NUCLEOTIDE SEQUENCE [LARGE SCALE GENOMIC DNA]</scope>
    <source>
        <strain evidence="4">LS1_29</strain>
    </source>
</reference>
<proteinExistence type="predicted"/>
<name>A0ABU2H7A2_9ACTN</name>
<dbReference type="Pfam" id="PF22845">
    <property type="entry name" value="DUF3097_N"/>
    <property type="match status" value="1"/>
</dbReference>
<gene>
    <name evidence="3" type="ORF">RIF23_12820</name>
</gene>
<keyword evidence="4" id="KW-1185">Reference proteome</keyword>
<feature type="domain" description="DUF3097" evidence="2">
    <location>
        <begin position="35"/>
        <end position="93"/>
    </location>
</feature>
<organism evidence="3 4">
    <name type="scientific">Lipingzhangella rawalii</name>
    <dbReference type="NCBI Taxonomy" id="2055835"/>
    <lineage>
        <taxon>Bacteria</taxon>
        <taxon>Bacillati</taxon>
        <taxon>Actinomycetota</taxon>
        <taxon>Actinomycetes</taxon>
        <taxon>Streptosporangiales</taxon>
        <taxon>Nocardiopsidaceae</taxon>
        <taxon>Lipingzhangella</taxon>
    </lineage>
</organism>
<dbReference type="InterPro" id="IPR021447">
    <property type="entry name" value="DUF3097_C"/>
</dbReference>
<feature type="domain" description="DUF3097" evidence="1">
    <location>
        <begin position="124"/>
        <end position="281"/>
    </location>
</feature>
<comment type="caution">
    <text evidence="3">The sequence shown here is derived from an EMBL/GenBank/DDBJ whole genome shotgun (WGS) entry which is preliminary data.</text>
</comment>
<protein>
    <submittedName>
        <fullName evidence="3">DUF3097 domain-containing protein</fullName>
    </submittedName>
</protein>
<evidence type="ECO:0000313" key="4">
    <source>
        <dbReference type="Proteomes" id="UP001250214"/>
    </source>
</evidence>
<dbReference type="InterPro" id="IPR053883">
    <property type="entry name" value="DUF3097_N"/>
</dbReference>
<dbReference type="RefSeq" id="WP_310912718.1">
    <property type="nucleotide sequence ID" value="NZ_JAVLVT010000005.1"/>
</dbReference>
<dbReference type="EMBL" id="JAVLVT010000005">
    <property type="protein sequence ID" value="MDS1271178.1"/>
    <property type="molecule type" value="Genomic_DNA"/>
</dbReference>